<protein>
    <recommendedName>
        <fullName evidence="4">Polyketide cyclase / dehydrase and lipid transport</fullName>
    </recommendedName>
</protein>
<evidence type="ECO:0008006" key="4">
    <source>
        <dbReference type="Google" id="ProtNLM"/>
    </source>
</evidence>
<dbReference type="AlphaFoldDB" id="A0A1H7KK63"/>
<feature type="chain" id="PRO_5009299726" description="Polyketide cyclase / dehydrase and lipid transport" evidence="1">
    <location>
        <begin position="23"/>
        <end position="175"/>
    </location>
</feature>
<keyword evidence="3" id="KW-1185">Reference proteome</keyword>
<evidence type="ECO:0000256" key="1">
    <source>
        <dbReference type="SAM" id="SignalP"/>
    </source>
</evidence>
<dbReference type="Proteomes" id="UP000199582">
    <property type="component" value="Unassembled WGS sequence"/>
</dbReference>
<keyword evidence="1" id="KW-0732">Signal</keyword>
<gene>
    <name evidence="2" type="ORF">SAMN05443999_102441</name>
</gene>
<dbReference type="EMBL" id="FOAG01000002">
    <property type="protein sequence ID" value="SEK87178.1"/>
    <property type="molecule type" value="Genomic_DNA"/>
</dbReference>
<reference evidence="2 3" key="1">
    <citation type="submission" date="2016-10" db="EMBL/GenBank/DDBJ databases">
        <authorList>
            <person name="de Groot N.N."/>
        </authorList>
    </citation>
    <scope>NUCLEOTIDE SEQUENCE [LARGE SCALE GENOMIC DNA]</scope>
    <source>
        <strain evidence="2 3">DSM 100674</strain>
    </source>
</reference>
<dbReference type="OrthoDB" id="7864938at2"/>
<dbReference type="RefSeq" id="WP_093033186.1">
    <property type="nucleotide sequence ID" value="NZ_FOAG01000002.1"/>
</dbReference>
<feature type="signal peptide" evidence="1">
    <location>
        <begin position="1"/>
        <end position="22"/>
    </location>
</feature>
<name>A0A1H7KK63_9RHOB</name>
<accession>A0A1H7KK63</accession>
<evidence type="ECO:0000313" key="3">
    <source>
        <dbReference type="Proteomes" id="UP000199582"/>
    </source>
</evidence>
<organism evidence="2 3">
    <name type="scientific">Roseovarius azorensis</name>
    <dbReference type="NCBI Taxonomy" id="1287727"/>
    <lineage>
        <taxon>Bacteria</taxon>
        <taxon>Pseudomonadati</taxon>
        <taxon>Pseudomonadota</taxon>
        <taxon>Alphaproteobacteria</taxon>
        <taxon>Rhodobacterales</taxon>
        <taxon>Roseobacteraceae</taxon>
        <taxon>Roseovarius</taxon>
    </lineage>
</organism>
<evidence type="ECO:0000313" key="2">
    <source>
        <dbReference type="EMBL" id="SEK87178.1"/>
    </source>
</evidence>
<sequence>MKLLWTTALLTGIALAVGGPLAAMEKTLSGVAVNADLSAYEDNNVLEYWPTLADDITKAIASQVTVDDTAKAPQISVEINKVAINGNTVLPESGEFNQLEGTVTTYTGPNEDTAANSEASTPDDVIGSYVLRMSAVTGETDAPEGWIIVPPSQDDFYNALVNAYATAIVERIEEE</sequence>
<proteinExistence type="predicted"/>